<evidence type="ECO:0000313" key="5">
    <source>
        <dbReference type="Proteomes" id="UP001390963"/>
    </source>
</evidence>
<dbReference type="RefSeq" id="WP_342686416.1">
    <property type="nucleotide sequence ID" value="NZ_JAZBJM010000001.1"/>
</dbReference>
<dbReference type="PANTHER" id="PTHR12558:SF13">
    <property type="entry name" value="CELL DIVISION CYCLE PROTEIN 27 HOMOLOG"/>
    <property type="match status" value="1"/>
</dbReference>
<dbReference type="PROSITE" id="PS50005">
    <property type="entry name" value="TPR"/>
    <property type="match status" value="1"/>
</dbReference>
<keyword evidence="5" id="KW-1185">Reference proteome</keyword>
<dbReference type="EMBL" id="JAZBJM010000001">
    <property type="protein sequence ID" value="MEM0516878.1"/>
    <property type="molecule type" value="Genomic_DNA"/>
</dbReference>
<dbReference type="Pfam" id="PF00515">
    <property type="entry name" value="TPR_1"/>
    <property type="match status" value="1"/>
</dbReference>
<dbReference type="InterPro" id="IPR011990">
    <property type="entry name" value="TPR-like_helical_dom_sf"/>
</dbReference>
<evidence type="ECO:0000313" key="3">
    <source>
        <dbReference type="EMBL" id="MEM0573402.1"/>
    </source>
</evidence>
<organism evidence="2 4">
    <name type="scientific">Aequorivita flava</name>
    <dbReference type="NCBI Taxonomy" id="3114371"/>
    <lineage>
        <taxon>Bacteria</taxon>
        <taxon>Pseudomonadati</taxon>
        <taxon>Bacteroidota</taxon>
        <taxon>Flavobacteriia</taxon>
        <taxon>Flavobacteriales</taxon>
        <taxon>Flavobacteriaceae</taxon>
        <taxon>Aequorivita</taxon>
    </lineage>
</organism>
<dbReference type="SUPFAM" id="SSF48452">
    <property type="entry name" value="TPR-like"/>
    <property type="match status" value="1"/>
</dbReference>
<dbReference type="PANTHER" id="PTHR12558">
    <property type="entry name" value="CELL DIVISION CYCLE 16,23,27"/>
    <property type="match status" value="1"/>
</dbReference>
<dbReference type="Proteomes" id="UP001388259">
    <property type="component" value="Unassembled WGS sequence"/>
</dbReference>
<protein>
    <submittedName>
        <fullName evidence="2">Tetratricopeptide repeat protein</fullName>
    </submittedName>
</protein>
<name>A0AB35YQA6_9FLAO</name>
<dbReference type="Proteomes" id="UP001390963">
    <property type="component" value="Unassembled WGS sequence"/>
</dbReference>
<dbReference type="InterPro" id="IPR019734">
    <property type="entry name" value="TPR_rpt"/>
</dbReference>
<dbReference type="AlphaFoldDB" id="A0AB35YQA6"/>
<reference evidence="2 5" key="1">
    <citation type="submission" date="2024-01" db="EMBL/GenBank/DDBJ databases">
        <title>Aequorivita flavus sp. nov., isolated from deep-sea sediment.</title>
        <authorList>
            <person name="Chen X."/>
        </authorList>
    </citation>
    <scope>NUCLEOTIDE SEQUENCE</scope>
    <source>
        <strain evidence="2">MCCC 1A16923</strain>
        <strain evidence="3 5">MCCC 1A16935</strain>
    </source>
</reference>
<evidence type="ECO:0000313" key="2">
    <source>
        <dbReference type="EMBL" id="MEM0516878.1"/>
    </source>
</evidence>
<accession>A0AB35YQA6</accession>
<sequence>MKTRILITGLAFATAISFGQKKEIKKAEKAIKSNEYTEALNYLSEAEPMLSTVDNDLKAQFYAARGQALLGSGGSDFKKLKGAADAFSTAISLDPKIEEQLIDPLQNLRAALINGAIKDQNAQQYKMATDKLYTSYMVTKKDTSDLYFAAGNAVNGQDYDTALKYYQMLLDLNYSGATVEYVATNKTTGEVEAFDNEKLRDFAIKSGEFIKPESKITKSRKGEILRNMTLIYIEKGDTEKAKSLIETARAENPDDVFLMRADADMSYKMGDNKRYNELMEKIVATDPENPELYFNLGISNDQLNNKEKALEYYNKALELRPEYEGALINIAALKLSGEDEIVEEMNSLGNSAADNKRYDELKKIRENSYKDALPYLEKANAINPSNQNVLKYLMNIYSQIGEDAKYKAVKAKLEALESKN</sequence>
<gene>
    <name evidence="3" type="ORF">VZD24_07750</name>
    <name evidence="2" type="ORF">VZD85_00830</name>
</gene>
<evidence type="ECO:0000313" key="4">
    <source>
        <dbReference type="Proteomes" id="UP001388259"/>
    </source>
</evidence>
<feature type="repeat" description="TPR" evidence="1">
    <location>
        <begin position="290"/>
        <end position="323"/>
    </location>
</feature>
<dbReference type="EMBL" id="JBANCF010000004">
    <property type="protein sequence ID" value="MEM0573402.1"/>
    <property type="molecule type" value="Genomic_DNA"/>
</dbReference>
<keyword evidence="1" id="KW-0802">TPR repeat</keyword>
<proteinExistence type="predicted"/>
<dbReference type="SMART" id="SM00028">
    <property type="entry name" value="TPR"/>
    <property type="match status" value="3"/>
</dbReference>
<comment type="caution">
    <text evidence="2">The sequence shown here is derived from an EMBL/GenBank/DDBJ whole genome shotgun (WGS) entry which is preliminary data.</text>
</comment>
<dbReference type="Gene3D" id="1.25.40.10">
    <property type="entry name" value="Tetratricopeptide repeat domain"/>
    <property type="match status" value="2"/>
</dbReference>
<dbReference type="PROSITE" id="PS50293">
    <property type="entry name" value="TPR_REGION"/>
    <property type="match status" value="1"/>
</dbReference>
<evidence type="ECO:0000256" key="1">
    <source>
        <dbReference type="PROSITE-ProRule" id="PRU00339"/>
    </source>
</evidence>